<dbReference type="EMBL" id="JAPEUL010000007">
    <property type="protein sequence ID" value="MCW4629486.1"/>
    <property type="molecule type" value="Genomic_DNA"/>
</dbReference>
<organism evidence="1 2">
    <name type="scientific">Marinomonas rhodophyticola</name>
    <dbReference type="NCBI Taxonomy" id="2992803"/>
    <lineage>
        <taxon>Bacteria</taxon>
        <taxon>Pseudomonadati</taxon>
        <taxon>Pseudomonadota</taxon>
        <taxon>Gammaproteobacteria</taxon>
        <taxon>Oceanospirillales</taxon>
        <taxon>Oceanospirillaceae</taxon>
        <taxon>Marinomonas</taxon>
    </lineage>
</organism>
<sequence length="44" mass="4860">MVYRLINSSAILLFVMLFLSGCAMSGLDAQTRQYVAIYQLGETA</sequence>
<comment type="caution">
    <text evidence="1">The sequence shown here is derived from an EMBL/GenBank/DDBJ whole genome shotgun (WGS) entry which is preliminary data.</text>
</comment>
<dbReference type="Proteomes" id="UP001431181">
    <property type="component" value="Unassembled WGS sequence"/>
</dbReference>
<keyword evidence="2" id="KW-1185">Reference proteome</keyword>
<gene>
    <name evidence="1" type="ORF">ONZ52_11130</name>
</gene>
<dbReference type="PROSITE" id="PS51257">
    <property type="entry name" value="PROKAR_LIPOPROTEIN"/>
    <property type="match status" value="1"/>
</dbReference>
<accession>A0ABT3KG08</accession>
<evidence type="ECO:0000313" key="1">
    <source>
        <dbReference type="EMBL" id="MCW4629486.1"/>
    </source>
</evidence>
<reference evidence="1" key="1">
    <citation type="submission" date="2022-11" db="EMBL/GenBank/DDBJ databases">
        <title>Marinomonas sp. nov., isolated from marine algae.</title>
        <authorList>
            <person name="Choi D.G."/>
            <person name="Kim J.M."/>
            <person name="Lee J.K."/>
            <person name="Baek J.H."/>
            <person name="Jeon C.O."/>
        </authorList>
    </citation>
    <scope>NUCLEOTIDE SEQUENCE</scope>
    <source>
        <strain evidence="1">KJ51-3</strain>
    </source>
</reference>
<protein>
    <submittedName>
        <fullName evidence="1">Uncharacterized protein</fullName>
    </submittedName>
</protein>
<name>A0ABT3KG08_9GAMM</name>
<proteinExistence type="predicted"/>
<evidence type="ECO:0000313" key="2">
    <source>
        <dbReference type="Proteomes" id="UP001431181"/>
    </source>
</evidence>
<dbReference type="RefSeq" id="WP_265218680.1">
    <property type="nucleotide sequence ID" value="NZ_JAPEUL010000007.1"/>
</dbReference>